<evidence type="ECO:0000256" key="1">
    <source>
        <dbReference type="SAM" id="Phobius"/>
    </source>
</evidence>
<accession>A0A1T4Z6I7</accession>
<protein>
    <recommendedName>
        <fullName evidence="2">DUF4126 domain-containing protein</fullName>
    </recommendedName>
</protein>
<proteinExistence type="predicted"/>
<name>A0A1T4Z6I7_9ACTN</name>
<keyword evidence="1" id="KW-0472">Membrane</keyword>
<dbReference type="AlphaFoldDB" id="A0A1T4Z6I7"/>
<keyword evidence="4" id="KW-1185">Reference proteome</keyword>
<reference evidence="4" key="1">
    <citation type="submission" date="2017-02" db="EMBL/GenBank/DDBJ databases">
        <authorList>
            <person name="Varghese N."/>
            <person name="Submissions S."/>
        </authorList>
    </citation>
    <scope>NUCLEOTIDE SEQUENCE [LARGE SCALE GENOMIC DNA]</scope>
    <source>
        <strain evidence="4">9H-4</strain>
    </source>
</reference>
<organism evidence="3 4">
    <name type="scientific">Aeromicrobium choanae</name>
    <dbReference type="NCBI Taxonomy" id="1736691"/>
    <lineage>
        <taxon>Bacteria</taxon>
        <taxon>Bacillati</taxon>
        <taxon>Actinomycetota</taxon>
        <taxon>Actinomycetes</taxon>
        <taxon>Propionibacteriales</taxon>
        <taxon>Nocardioidaceae</taxon>
        <taxon>Aeromicrobium</taxon>
    </lineage>
</organism>
<keyword evidence="1" id="KW-1133">Transmembrane helix</keyword>
<sequence length="191" mass="20013">MDLAALVFATGWASGVNAWATVGVLGIVARAGGSEWVPAGFGDWWVIGLSLGMFTIEFVVDKVPWLDSAWDGISTVVRPVVGAVVAWKLAEYGGELDPALLAFLGGGTALASHGVKSGVRAAVNTSPEPFSNAALSVGEDVSVVAVVLLALAHPWIALAVTAVALVLGVSLFLWLWRAVRRARARRRDRRG</sequence>
<dbReference type="Pfam" id="PF13548">
    <property type="entry name" value="DUF4126"/>
    <property type="match status" value="1"/>
</dbReference>
<feature type="transmembrane region" description="Helical" evidence="1">
    <location>
        <begin position="155"/>
        <end position="176"/>
    </location>
</feature>
<evidence type="ECO:0000259" key="2">
    <source>
        <dbReference type="Pfam" id="PF13548"/>
    </source>
</evidence>
<feature type="transmembrane region" description="Helical" evidence="1">
    <location>
        <begin position="42"/>
        <end position="60"/>
    </location>
</feature>
<gene>
    <name evidence="3" type="ORF">SAMN06295964_2808</name>
</gene>
<keyword evidence="1" id="KW-0812">Transmembrane</keyword>
<dbReference type="InterPro" id="IPR025196">
    <property type="entry name" value="DUF4126"/>
</dbReference>
<dbReference type="EMBL" id="LT796768">
    <property type="protein sequence ID" value="SKB09642.1"/>
    <property type="molecule type" value="Genomic_DNA"/>
</dbReference>
<dbReference type="STRING" id="1736691.SAMN06295964_2808"/>
<evidence type="ECO:0000313" key="4">
    <source>
        <dbReference type="Proteomes" id="UP000191040"/>
    </source>
</evidence>
<dbReference type="Proteomes" id="UP000191040">
    <property type="component" value="Chromosome I"/>
</dbReference>
<evidence type="ECO:0000313" key="3">
    <source>
        <dbReference type="EMBL" id="SKB09642.1"/>
    </source>
</evidence>
<feature type="domain" description="DUF4126" evidence="2">
    <location>
        <begin position="5"/>
        <end position="171"/>
    </location>
</feature>
<dbReference type="OrthoDB" id="181455at2"/>
<dbReference type="RefSeq" id="WP_078700722.1">
    <property type="nucleotide sequence ID" value="NZ_LT796768.1"/>
</dbReference>